<dbReference type="EMBL" id="JAGFPW010000006">
    <property type="protein sequence ID" value="MBO3794552.1"/>
    <property type="molecule type" value="Genomic_DNA"/>
</dbReference>
<protein>
    <submittedName>
        <fullName evidence="2">XkdX family protein</fullName>
    </submittedName>
</protein>
<accession>A0A162TYA3</accession>
<evidence type="ECO:0000313" key="2">
    <source>
        <dbReference type="EMBL" id="MBO3794552.1"/>
    </source>
</evidence>
<evidence type="ECO:0000313" key="4">
    <source>
        <dbReference type="Proteomes" id="UP000665181"/>
    </source>
</evidence>
<proteinExistence type="predicted"/>
<dbReference type="Pfam" id="PF09693">
    <property type="entry name" value="Phage_XkdX"/>
    <property type="match status" value="1"/>
</dbReference>
<organism evidence="2 4">
    <name type="scientific">Bacillus subtilis</name>
    <dbReference type="NCBI Taxonomy" id="1423"/>
    <lineage>
        <taxon>Bacteria</taxon>
        <taxon>Bacillati</taxon>
        <taxon>Bacillota</taxon>
        <taxon>Bacilli</taxon>
        <taxon>Bacillales</taxon>
        <taxon>Bacillaceae</taxon>
        <taxon>Bacillus</taxon>
    </lineage>
</organism>
<name>A0A162TYA3_BACIU</name>
<dbReference type="AlphaFoldDB" id="A0A162TYA3"/>
<dbReference type="Proteomes" id="UP000665181">
    <property type="component" value="Unassembled WGS sequence"/>
</dbReference>
<gene>
    <name evidence="1" type="ORF">B4122_1992</name>
    <name evidence="2" type="ORF">J5227_09555</name>
</gene>
<dbReference type="Proteomes" id="UP000076442">
    <property type="component" value="Unassembled WGS sequence"/>
</dbReference>
<sequence length="46" mass="5555">MTDFEFWEMAYRYEWATKDDLKKAVELGDITPEEYKKITNEDYVAA</sequence>
<comment type="caution">
    <text evidence="2">The sequence shown here is derived from an EMBL/GenBank/DDBJ whole genome shotgun (WGS) entry which is preliminary data.</text>
</comment>
<reference evidence="2" key="2">
    <citation type="submission" date="2021-03" db="EMBL/GenBank/DDBJ databases">
        <title>Isolation of Bacillus subtilis from fermented food sample.</title>
        <authorList>
            <person name="Lakshmanan V."/>
            <person name="Athira K."/>
            <person name="Rajagopal K."/>
        </authorList>
    </citation>
    <scope>NUCLEOTIDE SEQUENCE</scope>
    <source>
        <strain evidence="2">S1</strain>
    </source>
</reference>
<reference evidence="1 3" key="1">
    <citation type="submission" date="2015-09" db="EMBL/GenBank/DDBJ databases">
        <title>Spore heat resistance.</title>
        <authorList>
            <person name="Boekhorst J."/>
            <person name="Berendsen E.M."/>
            <person name="Wells-Bennik M.H."/>
            <person name="Kuipers O.P."/>
        </authorList>
    </citation>
    <scope>NUCLEOTIDE SEQUENCE [LARGE SCALE GENOMIC DNA]</scope>
    <source>
        <strain evidence="1 3">B4122</strain>
    </source>
</reference>
<evidence type="ECO:0000313" key="3">
    <source>
        <dbReference type="Proteomes" id="UP000076442"/>
    </source>
</evidence>
<dbReference type="InterPro" id="IPR010022">
    <property type="entry name" value="XkdX"/>
</dbReference>
<dbReference type="EMBL" id="LJZV01000012">
    <property type="protein sequence ID" value="KZD91350.1"/>
    <property type="molecule type" value="Genomic_DNA"/>
</dbReference>
<evidence type="ECO:0000313" key="1">
    <source>
        <dbReference type="EMBL" id="KZD91350.1"/>
    </source>
</evidence>
<dbReference type="RefSeq" id="WP_080332259.1">
    <property type="nucleotide sequence ID" value="NZ_CAJNRA010000006.1"/>
</dbReference>